<dbReference type="EC" id="2.6.1.44" evidence="3"/>
<comment type="similarity">
    <text evidence="2 9">Belongs to the class-V pyridoxal-phosphate-dependent aminotransferase family.</text>
</comment>
<evidence type="ECO:0000256" key="8">
    <source>
        <dbReference type="PIRSR" id="PIRSR000524-50"/>
    </source>
</evidence>
<evidence type="ECO:0000259" key="11">
    <source>
        <dbReference type="Pfam" id="PF00266"/>
    </source>
</evidence>
<dbReference type="InterPro" id="IPR015424">
    <property type="entry name" value="PyrdxlP-dep_Trfase"/>
</dbReference>
<organism evidence="12 13">
    <name type="scientific">Riccia sorocarpa</name>
    <dbReference type="NCBI Taxonomy" id="122646"/>
    <lineage>
        <taxon>Eukaryota</taxon>
        <taxon>Viridiplantae</taxon>
        <taxon>Streptophyta</taxon>
        <taxon>Embryophyta</taxon>
        <taxon>Marchantiophyta</taxon>
        <taxon>Marchantiopsida</taxon>
        <taxon>Marchantiidae</taxon>
        <taxon>Marchantiales</taxon>
        <taxon>Ricciaceae</taxon>
        <taxon>Riccia</taxon>
    </lineage>
</organism>
<evidence type="ECO:0000256" key="6">
    <source>
        <dbReference type="ARBA" id="ARBA00022898"/>
    </source>
</evidence>
<keyword evidence="6 8" id="KW-0663">Pyridoxal phosphate</keyword>
<comment type="caution">
    <text evidence="12">The sequence shown here is derived from an EMBL/GenBank/DDBJ whole genome shotgun (WGS) entry which is preliminary data.</text>
</comment>
<dbReference type="InterPro" id="IPR020578">
    <property type="entry name" value="Aminotrans_V_PyrdxlP_BS"/>
</dbReference>
<protein>
    <recommendedName>
        <fullName evidence="3">alanine--glyoxylate transaminase</fullName>
        <ecNumber evidence="3">2.6.1.44</ecNumber>
    </recommendedName>
</protein>
<dbReference type="PROSITE" id="PS00595">
    <property type="entry name" value="AA_TRANSFER_CLASS_5"/>
    <property type="match status" value="1"/>
</dbReference>
<feature type="domain" description="Aminotransferase class V" evidence="11">
    <location>
        <begin position="92"/>
        <end position="249"/>
    </location>
</feature>
<keyword evidence="5" id="KW-0808">Transferase</keyword>
<dbReference type="GO" id="GO:0008453">
    <property type="term" value="F:alanine-glyoxylate transaminase activity"/>
    <property type="evidence" value="ECO:0007669"/>
    <property type="project" value="UniProtKB-EC"/>
</dbReference>
<dbReference type="PIRSF" id="PIRSF000524">
    <property type="entry name" value="SPT"/>
    <property type="match status" value="1"/>
</dbReference>
<dbReference type="FunFam" id="3.90.1150.10:FF:000031">
    <property type="entry name" value="Serine--glyoxylate aminotransferase"/>
    <property type="match status" value="1"/>
</dbReference>
<dbReference type="PANTHER" id="PTHR21152:SF24">
    <property type="entry name" value="ALANINE--GLYOXYLATE AMINOTRANSFERASE 1"/>
    <property type="match status" value="1"/>
</dbReference>
<evidence type="ECO:0000256" key="2">
    <source>
        <dbReference type="ARBA" id="ARBA00009236"/>
    </source>
</evidence>
<evidence type="ECO:0000256" key="5">
    <source>
        <dbReference type="ARBA" id="ARBA00022679"/>
    </source>
</evidence>
<keyword evidence="4" id="KW-0032">Aminotransferase</keyword>
<dbReference type="InterPro" id="IPR015422">
    <property type="entry name" value="PyrdxlP-dep_Trfase_small"/>
</dbReference>
<dbReference type="AlphaFoldDB" id="A0ABD3HAI3"/>
<evidence type="ECO:0000256" key="3">
    <source>
        <dbReference type="ARBA" id="ARBA00013049"/>
    </source>
</evidence>
<dbReference type="FunFam" id="3.40.640.10:FF:000054">
    <property type="entry name" value="Serine--glyoxylate aminotransferase"/>
    <property type="match status" value="1"/>
</dbReference>
<evidence type="ECO:0000313" key="12">
    <source>
        <dbReference type="EMBL" id="KAL3687841.1"/>
    </source>
</evidence>
<dbReference type="Gene3D" id="3.90.1150.10">
    <property type="entry name" value="Aspartate Aminotransferase, domain 1"/>
    <property type="match status" value="1"/>
</dbReference>
<dbReference type="Pfam" id="PF00266">
    <property type="entry name" value="Aminotran_5"/>
    <property type="match status" value="1"/>
</dbReference>
<dbReference type="SUPFAM" id="SSF53383">
    <property type="entry name" value="PLP-dependent transferases"/>
    <property type="match status" value="1"/>
</dbReference>
<dbReference type="Gene3D" id="3.40.640.10">
    <property type="entry name" value="Type I PLP-dependent aspartate aminotransferase-like (Major domain)"/>
    <property type="match status" value="2"/>
</dbReference>
<keyword evidence="13" id="KW-1185">Reference proteome</keyword>
<name>A0ABD3HAI3_9MARC</name>
<dbReference type="PANTHER" id="PTHR21152">
    <property type="entry name" value="AMINOTRANSFERASE CLASS V"/>
    <property type="match status" value="1"/>
</dbReference>
<feature type="binding site" evidence="7">
    <location>
        <position position="305"/>
    </location>
    <ligand>
        <name>substrate</name>
    </ligand>
</feature>
<evidence type="ECO:0000256" key="4">
    <source>
        <dbReference type="ARBA" id="ARBA00022576"/>
    </source>
</evidence>
<evidence type="ECO:0000256" key="9">
    <source>
        <dbReference type="RuleBase" id="RU004075"/>
    </source>
</evidence>
<evidence type="ECO:0000256" key="10">
    <source>
        <dbReference type="RuleBase" id="RU004504"/>
    </source>
</evidence>
<evidence type="ECO:0000256" key="7">
    <source>
        <dbReference type="PIRSR" id="PIRSR000524-1"/>
    </source>
</evidence>
<dbReference type="InterPro" id="IPR000192">
    <property type="entry name" value="Aminotrans_V_dom"/>
</dbReference>
<dbReference type="Proteomes" id="UP001633002">
    <property type="component" value="Unassembled WGS sequence"/>
</dbReference>
<accession>A0ABD3HAI3</accession>
<sequence>MAEYFPGPGRNHLFVPGPTNIPERVMQAMSRQNEDHRSPAFPVFSKSLVEDTKRLFKSAKGTCFIMPTTGSGGWECALTNTLSPGDRILTYRMHSYKAVCIVHNETSTAVTNDIGGMREVIDELGHPALLLVDAVSSIGGIDFRMDEWGVDVALTGSQKALSMPCGLGIICASPKALEASKSAKSLRCFFDWADYLKCYNSGSWWPYTPAIQLLYGLRAALDMLFEEGLDNVIARHRRLGEATRLAVKAWGLKLCTTNPTWYSDTVTSVMVPPHIDSGTVVKLAWKKYNLSLGIGLGDLAGKAFRIGHIGNLNELQLLGALAGVELVLNEVGIKVPLGSGVVAAGAHLSKSTPLIVSRL</sequence>
<evidence type="ECO:0000313" key="13">
    <source>
        <dbReference type="Proteomes" id="UP001633002"/>
    </source>
</evidence>
<dbReference type="InterPro" id="IPR015421">
    <property type="entry name" value="PyrdxlP-dep_Trfase_major"/>
</dbReference>
<reference evidence="12 13" key="1">
    <citation type="submission" date="2024-09" db="EMBL/GenBank/DDBJ databases">
        <title>Chromosome-scale assembly of Riccia sorocarpa.</title>
        <authorList>
            <person name="Paukszto L."/>
        </authorList>
    </citation>
    <scope>NUCLEOTIDE SEQUENCE [LARGE SCALE GENOMIC DNA]</scope>
    <source>
        <strain evidence="12">LP-2024</strain>
        <tissue evidence="12">Aerial parts of the thallus</tissue>
    </source>
</reference>
<gene>
    <name evidence="12" type="ORF">R1sor_014150</name>
</gene>
<dbReference type="EMBL" id="JBJQOH010000004">
    <property type="protein sequence ID" value="KAL3687841.1"/>
    <property type="molecule type" value="Genomic_DNA"/>
</dbReference>
<dbReference type="InterPro" id="IPR024169">
    <property type="entry name" value="SP_NH2Trfase/AEP_transaminase"/>
</dbReference>
<feature type="modified residue" description="N6-(pyridoxal phosphate)lysine" evidence="8">
    <location>
        <position position="159"/>
    </location>
</feature>
<evidence type="ECO:0000256" key="1">
    <source>
        <dbReference type="ARBA" id="ARBA00001933"/>
    </source>
</evidence>
<proteinExistence type="inferred from homology"/>
<comment type="cofactor">
    <cofactor evidence="1 8 10">
        <name>pyridoxal 5'-phosphate</name>
        <dbReference type="ChEBI" id="CHEBI:597326"/>
    </cofactor>
</comment>